<reference evidence="8 9" key="1">
    <citation type="submission" date="2019-08" db="EMBL/GenBank/DDBJ databases">
        <title>Whole-genome Sequencing of e-waste polymer degrading bacterium Pseudomonas sp. strain PE08.</title>
        <authorList>
            <person name="Kirdat K."/>
            <person name="Debbarma P."/>
            <person name="Narawade N."/>
            <person name="Suyal D."/>
            <person name="Thorat V."/>
            <person name="Shouche Y."/>
            <person name="Goel R."/>
            <person name="Yadav A."/>
        </authorList>
    </citation>
    <scope>NUCLEOTIDE SEQUENCE [LARGE SCALE GENOMIC DNA]</scope>
    <source>
        <strain evidence="8 9">PE08</strain>
    </source>
</reference>
<comment type="similarity">
    <text evidence="1">Belongs to the phosphoglycerate mutase family. BPG-dependent PGAM subfamily.</text>
</comment>
<evidence type="ECO:0000256" key="4">
    <source>
        <dbReference type="ARBA" id="ARBA00023152"/>
    </source>
</evidence>
<dbReference type="EC" id="5.4.2.11" evidence="2"/>
<keyword evidence="3" id="KW-0312">Gluconeogenesis</keyword>
<dbReference type="AlphaFoldDB" id="A0A5J6QNT2"/>
<dbReference type="GO" id="GO:0006094">
    <property type="term" value="P:gluconeogenesis"/>
    <property type="evidence" value="ECO:0007669"/>
    <property type="project" value="UniProtKB-KW"/>
</dbReference>
<dbReference type="EMBL" id="CP043311">
    <property type="protein sequence ID" value="QEY64140.1"/>
    <property type="molecule type" value="Genomic_DNA"/>
</dbReference>
<keyword evidence="9" id="KW-1185">Reference proteome</keyword>
<keyword evidence="5" id="KW-0413">Isomerase</keyword>
<dbReference type="InterPro" id="IPR005952">
    <property type="entry name" value="Phosphogly_mut1"/>
</dbReference>
<keyword evidence="4" id="KW-0324">Glycolysis</keyword>
<dbReference type="RefSeq" id="WP_151135491.1">
    <property type="nucleotide sequence ID" value="NZ_CP043311.1"/>
</dbReference>
<organism evidence="8 9">
    <name type="scientific">Metapseudomonas lalkuanensis</name>
    <dbReference type="NCBI Taxonomy" id="2604832"/>
    <lineage>
        <taxon>Bacteria</taxon>
        <taxon>Pseudomonadati</taxon>
        <taxon>Pseudomonadota</taxon>
        <taxon>Gammaproteobacteria</taxon>
        <taxon>Pseudomonadales</taxon>
        <taxon>Pseudomonadaceae</taxon>
        <taxon>Metapseudomonas</taxon>
    </lineage>
</organism>
<dbReference type="InterPro" id="IPR029033">
    <property type="entry name" value="His_PPase_superfam"/>
</dbReference>
<feature type="binding site" evidence="7">
    <location>
        <position position="53"/>
    </location>
    <ligand>
        <name>substrate</name>
    </ligand>
</feature>
<evidence type="ECO:0000256" key="5">
    <source>
        <dbReference type="ARBA" id="ARBA00023235"/>
    </source>
</evidence>
<evidence type="ECO:0000256" key="2">
    <source>
        <dbReference type="ARBA" id="ARBA00012028"/>
    </source>
</evidence>
<protein>
    <recommendedName>
        <fullName evidence="2">phosphoglycerate mutase (2,3-diphosphoglycerate-dependent)</fullName>
        <ecNumber evidence="2">5.4.2.11</ecNumber>
    </recommendedName>
</protein>
<feature type="active site" description="Tele-phosphohistidine intermediate" evidence="6">
    <location>
        <position position="8"/>
    </location>
</feature>
<dbReference type="Pfam" id="PF00300">
    <property type="entry name" value="His_Phos_1"/>
    <property type="match status" value="1"/>
</dbReference>
<dbReference type="KEGG" id="plal:FXN65_19530"/>
<evidence type="ECO:0000313" key="9">
    <source>
        <dbReference type="Proteomes" id="UP000327179"/>
    </source>
</evidence>
<name>A0A5J6QNT2_9GAMM</name>
<evidence type="ECO:0000256" key="3">
    <source>
        <dbReference type="ARBA" id="ARBA00022432"/>
    </source>
</evidence>
<evidence type="ECO:0000313" key="8">
    <source>
        <dbReference type="EMBL" id="QEY64140.1"/>
    </source>
</evidence>
<dbReference type="InterPro" id="IPR013078">
    <property type="entry name" value="His_Pase_superF_clade-1"/>
</dbReference>
<evidence type="ECO:0000256" key="6">
    <source>
        <dbReference type="PIRSR" id="PIRSR613078-1"/>
    </source>
</evidence>
<dbReference type="CDD" id="cd07067">
    <property type="entry name" value="HP_PGM_like"/>
    <property type="match status" value="1"/>
</dbReference>
<dbReference type="Proteomes" id="UP000327179">
    <property type="component" value="Chromosome"/>
</dbReference>
<dbReference type="SUPFAM" id="SSF53254">
    <property type="entry name" value="Phosphoglycerate mutase-like"/>
    <property type="match status" value="1"/>
</dbReference>
<dbReference type="PANTHER" id="PTHR11931">
    <property type="entry name" value="PHOSPHOGLYCERATE MUTASE"/>
    <property type="match status" value="1"/>
</dbReference>
<gene>
    <name evidence="8" type="ORF">FXN65_19530</name>
</gene>
<evidence type="ECO:0000256" key="1">
    <source>
        <dbReference type="ARBA" id="ARBA00006717"/>
    </source>
</evidence>
<evidence type="ECO:0000256" key="7">
    <source>
        <dbReference type="PIRSR" id="PIRSR613078-2"/>
    </source>
</evidence>
<accession>A0A5J6QNT2</accession>
<dbReference type="Gene3D" id="3.40.50.1240">
    <property type="entry name" value="Phosphoglycerate mutase-like"/>
    <property type="match status" value="1"/>
</dbReference>
<feature type="active site" description="Proton donor/acceptor" evidence="6">
    <location>
        <position position="77"/>
    </location>
</feature>
<sequence>MKLDLLRHGETALGGGFRGSLDDALTETGWAQMRAGIEGAGSWDVLVSSPLQRCAAFARELEARLGLPLSFEADLRELHFGQWEGRSAAQLMEDHAEGLGLFWNDPYSYTPPDGETLLDFETRVLAAGERLRARFAGKRVLLVTHGGVIRILVARARQLPRSQLMQVEVAHGELFHLAFDEHGLREHP</sequence>
<dbReference type="GO" id="GO:0006096">
    <property type="term" value="P:glycolytic process"/>
    <property type="evidence" value="ECO:0007669"/>
    <property type="project" value="UniProtKB-KW"/>
</dbReference>
<proteinExistence type="inferred from homology"/>
<dbReference type="GO" id="GO:0004619">
    <property type="term" value="F:phosphoglycerate mutase activity"/>
    <property type="evidence" value="ECO:0007669"/>
    <property type="project" value="UniProtKB-EC"/>
</dbReference>
<dbReference type="SMART" id="SM00855">
    <property type="entry name" value="PGAM"/>
    <property type="match status" value="1"/>
</dbReference>